<keyword evidence="1" id="KW-0805">Transcription regulation</keyword>
<dbReference type="SUPFAM" id="SSF46689">
    <property type="entry name" value="Homeodomain-like"/>
    <property type="match status" value="1"/>
</dbReference>
<reference evidence="7 8" key="1">
    <citation type="submission" date="2019-02" db="EMBL/GenBank/DDBJ databases">
        <title>Kribbella capetownensis sp. nov. and Kribbella speibonae sp. nov., isolated from soil.</title>
        <authorList>
            <person name="Curtis S.M."/>
            <person name="Norton I."/>
            <person name="Everest G.J."/>
            <person name="Meyers P.R."/>
        </authorList>
    </citation>
    <scope>NUCLEOTIDE SEQUENCE [LARGE SCALE GENOMIC DNA]</scope>
    <source>
        <strain evidence="7 8">YM53</strain>
    </source>
</reference>
<evidence type="ECO:0000256" key="5">
    <source>
        <dbReference type="SAM" id="MobiDB-lite"/>
    </source>
</evidence>
<dbReference type="PRINTS" id="PR00455">
    <property type="entry name" value="HTHTETR"/>
</dbReference>
<dbReference type="EMBL" id="SJKD01000009">
    <property type="protein sequence ID" value="TCC44561.1"/>
    <property type="molecule type" value="Genomic_DNA"/>
</dbReference>
<dbReference type="GO" id="GO:0003700">
    <property type="term" value="F:DNA-binding transcription factor activity"/>
    <property type="evidence" value="ECO:0007669"/>
    <property type="project" value="TreeGrafter"/>
</dbReference>
<dbReference type="InterPro" id="IPR050109">
    <property type="entry name" value="HTH-type_TetR-like_transc_reg"/>
</dbReference>
<keyword evidence="3" id="KW-0804">Transcription</keyword>
<evidence type="ECO:0000313" key="7">
    <source>
        <dbReference type="EMBL" id="TCC44561.1"/>
    </source>
</evidence>
<evidence type="ECO:0000256" key="3">
    <source>
        <dbReference type="ARBA" id="ARBA00023163"/>
    </source>
</evidence>
<dbReference type="GO" id="GO:0000976">
    <property type="term" value="F:transcription cis-regulatory region binding"/>
    <property type="evidence" value="ECO:0007669"/>
    <property type="project" value="TreeGrafter"/>
</dbReference>
<evidence type="ECO:0000313" key="8">
    <source>
        <dbReference type="Proteomes" id="UP000293342"/>
    </source>
</evidence>
<comment type="caution">
    <text evidence="7">The sequence shown here is derived from an EMBL/GenBank/DDBJ whole genome shotgun (WGS) entry which is preliminary data.</text>
</comment>
<sequence>MGLRELKRERTRRLIADKAFELFTDHGFGRTTVEQIAAAAEVGPSTLYRYFPTKETLVLEFVEDCLMDAVGWFRGQPVVIALPDGLQSVIERVLERLESNPQRVRAVFDLAGQTASVSAHLNELIWRFRNDLTDELVRRLSGPPRQRAEAGLDRQRVGIGPDPQQVEFTAALSAGIAMNIIETVVRIWVENPDDTEVKVLARRAMSLLRSGGIPLPAAGPQLPGPLPSSPARSDADGGRNNSPYGL</sequence>
<evidence type="ECO:0000256" key="1">
    <source>
        <dbReference type="ARBA" id="ARBA00023015"/>
    </source>
</evidence>
<dbReference type="AlphaFoldDB" id="A0A4R0JCX2"/>
<dbReference type="InterPro" id="IPR009057">
    <property type="entry name" value="Homeodomain-like_sf"/>
</dbReference>
<keyword evidence="8" id="KW-1185">Reference proteome</keyword>
<dbReference type="Pfam" id="PF00440">
    <property type="entry name" value="TetR_N"/>
    <property type="match status" value="1"/>
</dbReference>
<dbReference type="PANTHER" id="PTHR30055">
    <property type="entry name" value="HTH-TYPE TRANSCRIPTIONAL REGULATOR RUTR"/>
    <property type="match status" value="1"/>
</dbReference>
<evidence type="ECO:0000259" key="6">
    <source>
        <dbReference type="PROSITE" id="PS50977"/>
    </source>
</evidence>
<dbReference type="OrthoDB" id="956698at2"/>
<dbReference type="Gene3D" id="1.10.357.10">
    <property type="entry name" value="Tetracycline Repressor, domain 2"/>
    <property type="match status" value="1"/>
</dbReference>
<evidence type="ECO:0000256" key="2">
    <source>
        <dbReference type="ARBA" id="ARBA00023125"/>
    </source>
</evidence>
<accession>A0A4R0JCX2</accession>
<feature type="region of interest" description="Disordered" evidence="5">
    <location>
        <begin position="214"/>
        <end position="246"/>
    </location>
</feature>
<keyword evidence="2 4" id="KW-0238">DNA-binding</keyword>
<protein>
    <submittedName>
        <fullName evidence="7">TetR/AcrR family transcriptional regulator</fullName>
    </submittedName>
</protein>
<proteinExistence type="predicted"/>
<gene>
    <name evidence="7" type="ORF">E0H75_33880</name>
</gene>
<feature type="DNA-binding region" description="H-T-H motif" evidence="4">
    <location>
        <begin position="32"/>
        <end position="51"/>
    </location>
</feature>
<dbReference type="PROSITE" id="PS50977">
    <property type="entry name" value="HTH_TETR_2"/>
    <property type="match status" value="1"/>
</dbReference>
<evidence type="ECO:0000256" key="4">
    <source>
        <dbReference type="PROSITE-ProRule" id="PRU00335"/>
    </source>
</evidence>
<organism evidence="7 8">
    <name type="scientific">Kribbella capetownensis</name>
    <dbReference type="NCBI Taxonomy" id="1572659"/>
    <lineage>
        <taxon>Bacteria</taxon>
        <taxon>Bacillati</taxon>
        <taxon>Actinomycetota</taxon>
        <taxon>Actinomycetes</taxon>
        <taxon>Propionibacteriales</taxon>
        <taxon>Kribbellaceae</taxon>
        <taxon>Kribbella</taxon>
    </lineage>
</organism>
<name>A0A4R0JCX2_9ACTN</name>
<dbReference type="PANTHER" id="PTHR30055:SF234">
    <property type="entry name" value="HTH-TYPE TRANSCRIPTIONAL REGULATOR BETI"/>
    <property type="match status" value="1"/>
</dbReference>
<dbReference type="Proteomes" id="UP000293342">
    <property type="component" value="Unassembled WGS sequence"/>
</dbReference>
<feature type="domain" description="HTH tetR-type" evidence="6">
    <location>
        <begin position="9"/>
        <end position="69"/>
    </location>
</feature>
<dbReference type="RefSeq" id="WP_131517788.1">
    <property type="nucleotide sequence ID" value="NZ_SJKD01000009.1"/>
</dbReference>
<dbReference type="InterPro" id="IPR001647">
    <property type="entry name" value="HTH_TetR"/>
</dbReference>